<proteinExistence type="predicted"/>
<keyword evidence="2" id="KW-0808">Transferase</keyword>
<sequence>MAFRFPYEGDDFSTRLLHFLNTLLQNNTGRLRAVKNGLWKYKTQGKTWLVKEFSSKKKLFHQQLLTRKLKEHGFCHTYSFHPIHGTYPVLQFEGRLFGIIEFIYSSRNIFTFKTKENRRKALKLLQKFHQTTSIFPADFKSFLPEFDQKDKWKNRLAEFHHNRYMLEAYFPVFLLDMYEEWAKWSLDKISSVIGYFDQTPSCIIHGDVAYHNFLNGKNEELYLIDFDLIAIAPPVIEHLQIASRFLPTLNWSIDELFKHEILSMYEKDKVFLISLLYPTDVLRECNRFLKSDEKARQMIWPYLYDLTISQFPLRMRMMYEIFNKIDSLNSN</sequence>
<dbReference type="GO" id="GO:0042601">
    <property type="term" value="C:endospore-forming forespore"/>
    <property type="evidence" value="ECO:0007669"/>
    <property type="project" value="TreeGrafter"/>
</dbReference>
<dbReference type="Pfam" id="PF01636">
    <property type="entry name" value="APH"/>
    <property type="match status" value="1"/>
</dbReference>
<dbReference type="InterPro" id="IPR002575">
    <property type="entry name" value="Aminoglycoside_PTrfase"/>
</dbReference>
<dbReference type="InterPro" id="IPR011009">
    <property type="entry name" value="Kinase-like_dom_sf"/>
</dbReference>
<dbReference type="Proteomes" id="UP000255326">
    <property type="component" value="Unassembled WGS sequence"/>
</dbReference>
<evidence type="ECO:0000259" key="1">
    <source>
        <dbReference type="Pfam" id="PF01636"/>
    </source>
</evidence>
<dbReference type="AlphaFoldDB" id="A0A370GK25"/>
<dbReference type="PANTHER" id="PTHR39179">
    <property type="entry name" value="SPORE COAT PROTEIN I"/>
    <property type="match status" value="1"/>
</dbReference>
<accession>A0A370GK25</accession>
<reference evidence="2 3" key="1">
    <citation type="submission" date="2018-07" db="EMBL/GenBank/DDBJ databases">
        <title>Genomic Encyclopedia of Type Strains, Phase IV (KMG-IV): sequencing the most valuable type-strain genomes for metagenomic binning, comparative biology and taxonomic classification.</title>
        <authorList>
            <person name="Goeker M."/>
        </authorList>
    </citation>
    <scope>NUCLEOTIDE SEQUENCE [LARGE SCALE GENOMIC DNA]</scope>
    <source>
        <strain evidence="2 3">DSM 25281</strain>
    </source>
</reference>
<protein>
    <submittedName>
        <fullName evidence="2">Phosphotransferase family enzyme</fullName>
    </submittedName>
</protein>
<comment type="caution">
    <text evidence="2">The sequence shown here is derived from an EMBL/GenBank/DDBJ whole genome shotgun (WGS) entry which is preliminary data.</text>
</comment>
<dbReference type="GO" id="GO:0016740">
    <property type="term" value="F:transferase activity"/>
    <property type="evidence" value="ECO:0007669"/>
    <property type="project" value="UniProtKB-KW"/>
</dbReference>
<dbReference type="EMBL" id="QQAY01000003">
    <property type="protein sequence ID" value="RDI44128.1"/>
    <property type="molecule type" value="Genomic_DNA"/>
</dbReference>
<dbReference type="SUPFAM" id="SSF56112">
    <property type="entry name" value="Protein kinase-like (PK-like)"/>
    <property type="match status" value="1"/>
</dbReference>
<evidence type="ECO:0000313" key="3">
    <source>
        <dbReference type="Proteomes" id="UP000255326"/>
    </source>
</evidence>
<evidence type="ECO:0000313" key="2">
    <source>
        <dbReference type="EMBL" id="RDI44128.1"/>
    </source>
</evidence>
<organism evidence="2 3">
    <name type="scientific">Falsibacillus pallidus</name>
    <dbReference type="NCBI Taxonomy" id="493781"/>
    <lineage>
        <taxon>Bacteria</taxon>
        <taxon>Bacillati</taxon>
        <taxon>Bacillota</taxon>
        <taxon>Bacilli</taxon>
        <taxon>Bacillales</taxon>
        <taxon>Bacillaceae</taxon>
        <taxon>Falsibacillus</taxon>
    </lineage>
</organism>
<gene>
    <name evidence="2" type="ORF">DFR59_103193</name>
</gene>
<dbReference type="InterPro" id="IPR047175">
    <property type="entry name" value="CotS-like"/>
</dbReference>
<dbReference type="RefSeq" id="WP_158538348.1">
    <property type="nucleotide sequence ID" value="NZ_QQAY01000003.1"/>
</dbReference>
<dbReference type="OrthoDB" id="2373610at2"/>
<name>A0A370GK25_9BACI</name>
<feature type="domain" description="Aminoglycoside phosphotransferase" evidence="1">
    <location>
        <begin position="119"/>
        <end position="237"/>
    </location>
</feature>
<dbReference type="Gene3D" id="3.90.1200.10">
    <property type="match status" value="1"/>
</dbReference>
<keyword evidence="3" id="KW-1185">Reference proteome</keyword>
<dbReference type="PANTHER" id="PTHR39179:SF3">
    <property type="entry name" value="COTS-RELATED PROTEIN"/>
    <property type="match status" value="1"/>
</dbReference>